<reference evidence="4" key="1">
    <citation type="submission" date="2018-05" db="EMBL/GenBank/DDBJ databases">
        <title>Genome sequencing of Phenylobacterium sp. HYN0004.</title>
        <authorList>
            <person name="Yi H."/>
            <person name="Baek C."/>
        </authorList>
    </citation>
    <scope>NUCLEOTIDE SEQUENCE [LARGE SCALE GENOMIC DNA]</scope>
    <source>
        <strain evidence="4">HYN0004</strain>
    </source>
</reference>
<dbReference type="OrthoDB" id="7165597at2"/>
<proteinExistence type="predicted"/>
<protein>
    <submittedName>
        <fullName evidence="3">DNA mismatch repair protein MutS</fullName>
    </submittedName>
</protein>
<dbReference type="AlphaFoldDB" id="A0A2Z3HZT3"/>
<dbReference type="PANTHER" id="PTHR35562:SF2">
    <property type="entry name" value="DNA ENDONUCLEASE SMRA-RELATED"/>
    <property type="match status" value="1"/>
</dbReference>
<dbReference type="EMBL" id="CP029479">
    <property type="protein sequence ID" value="AWM78580.1"/>
    <property type="molecule type" value="Genomic_DNA"/>
</dbReference>
<feature type="compositionally biased region" description="Basic and acidic residues" evidence="1">
    <location>
        <begin position="1"/>
        <end position="11"/>
    </location>
</feature>
<dbReference type="InterPro" id="IPR036063">
    <property type="entry name" value="Smr_dom_sf"/>
</dbReference>
<dbReference type="RefSeq" id="WP_110451146.1">
    <property type="nucleotide sequence ID" value="NZ_CP029479.1"/>
</dbReference>
<dbReference type="InterPro" id="IPR002625">
    <property type="entry name" value="Smr_dom"/>
</dbReference>
<feature type="region of interest" description="Disordered" evidence="1">
    <location>
        <begin position="1"/>
        <end position="81"/>
    </location>
</feature>
<dbReference type="Gene3D" id="3.30.1370.110">
    <property type="match status" value="1"/>
</dbReference>
<gene>
    <name evidence="3" type="ORF">HYN04_12935</name>
</gene>
<dbReference type="Proteomes" id="UP000247763">
    <property type="component" value="Chromosome"/>
</dbReference>
<keyword evidence="4" id="KW-1185">Reference proteome</keyword>
<dbReference type="Pfam" id="PF01713">
    <property type="entry name" value="Smr"/>
    <property type="match status" value="1"/>
</dbReference>
<evidence type="ECO:0000313" key="3">
    <source>
        <dbReference type="EMBL" id="AWM78580.1"/>
    </source>
</evidence>
<dbReference type="PROSITE" id="PS50828">
    <property type="entry name" value="SMR"/>
    <property type="match status" value="1"/>
</dbReference>
<feature type="domain" description="Smr" evidence="2">
    <location>
        <begin position="89"/>
        <end position="170"/>
    </location>
</feature>
<dbReference type="PANTHER" id="PTHR35562">
    <property type="entry name" value="DNA ENDONUCLEASE SMRA-RELATED"/>
    <property type="match status" value="1"/>
</dbReference>
<dbReference type="SMART" id="SM00463">
    <property type="entry name" value="SMR"/>
    <property type="match status" value="1"/>
</dbReference>
<feature type="compositionally biased region" description="Low complexity" evidence="1">
    <location>
        <begin position="53"/>
        <end position="67"/>
    </location>
</feature>
<evidence type="ECO:0000259" key="2">
    <source>
        <dbReference type="PROSITE" id="PS50828"/>
    </source>
</evidence>
<evidence type="ECO:0000256" key="1">
    <source>
        <dbReference type="SAM" id="MobiDB-lite"/>
    </source>
</evidence>
<evidence type="ECO:0000313" key="4">
    <source>
        <dbReference type="Proteomes" id="UP000247763"/>
    </source>
</evidence>
<dbReference type="KEGG" id="phb:HYN04_12935"/>
<name>A0A2Z3HZT3_9CAUL</name>
<feature type="compositionally biased region" description="Pro residues" evidence="1">
    <location>
        <begin position="31"/>
        <end position="52"/>
    </location>
</feature>
<dbReference type="SUPFAM" id="SSF160443">
    <property type="entry name" value="SMR domain-like"/>
    <property type="match status" value="1"/>
</dbReference>
<organism evidence="3 4">
    <name type="scientific">Phenylobacterium parvum</name>
    <dbReference type="NCBI Taxonomy" id="2201350"/>
    <lineage>
        <taxon>Bacteria</taxon>
        <taxon>Pseudomonadati</taxon>
        <taxon>Pseudomonadota</taxon>
        <taxon>Alphaproteobacteria</taxon>
        <taxon>Caulobacterales</taxon>
        <taxon>Caulobacteraceae</taxon>
        <taxon>Phenylobacterium</taxon>
    </lineage>
</organism>
<accession>A0A2Z3HZT3</accession>
<sequence length="182" mass="19735">MRRPLHPEENRLWAQVTATVHPLPGRASQDPVPPPPDLPVPPPTSARTPAPPSRSVAAARPASTSAPKALEPLRRKRISRERDPIGAHIDLHGLTQDAARAALERFVLDCWRDGMRAVLVITGKGLRGDGVLRRLTPEWLAAPHLQPVVAGVSEAHRRHGGEGALYIALKRRPPPAIGSPRL</sequence>